<name>A0A4S8L081_DENBC</name>
<feature type="compositionally biased region" description="Polar residues" evidence="1">
    <location>
        <begin position="105"/>
        <end position="115"/>
    </location>
</feature>
<evidence type="ECO:0000313" key="2">
    <source>
        <dbReference type="EMBL" id="THU81782.1"/>
    </source>
</evidence>
<feature type="compositionally biased region" description="Basic and acidic residues" evidence="1">
    <location>
        <begin position="25"/>
        <end position="35"/>
    </location>
</feature>
<feature type="region of interest" description="Disordered" evidence="1">
    <location>
        <begin position="1"/>
        <end position="35"/>
    </location>
</feature>
<dbReference type="Proteomes" id="UP000297245">
    <property type="component" value="Unassembled WGS sequence"/>
</dbReference>
<keyword evidence="3" id="KW-1185">Reference proteome</keyword>
<organism evidence="2 3">
    <name type="scientific">Dendrothele bispora (strain CBS 962.96)</name>
    <dbReference type="NCBI Taxonomy" id="1314807"/>
    <lineage>
        <taxon>Eukaryota</taxon>
        <taxon>Fungi</taxon>
        <taxon>Dikarya</taxon>
        <taxon>Basidiomycota</taxon>
        <taxon>Agaricomycotina</taxon>
        <taxon>Agaricomycetes</taxon>
        <taxon>Agaricomycetidae</taxon>
        <taxon>Agaricales</taxon>
        <taxon>Agaricales incertae sedis</taxon>
        <taxon>Dendrothele</taxon>
    </lineage>
</organism>
<evidence type="ECO:0000256" key="1">
    <source>
        <dbReference type="SAM" id="MobiDB-lite"/>
    </source>
</evidence>
<feature type="compositionally biased region" description="Pro residues" evidence="1">
    <location>
        <begin position="59"/>
        <end position="72"/>
    </location>
</feature>
<sequence>MSLKKGRPVKYHTEEQRRAARKERNRNYHDRRGRELRLAKKAQLRERILGTNGGILEVPPAPPSSPLPPSSPPSSFFDHYSASNAFLDMSTAAGARFRHTRPEPLNNSRNTPREI</sequence>
<dbReference type="AlphaFoldDB" id="A0A4S8L081"/>
<dbReference type="EMBL" id="ML179781">
    <property type="protein sequence ID" value="THU81782.1"/>
    <property type="molecule type" value="Genomic_DNA"/>
</dbReference>
<accession>A0A4S8L081</accession>
<reference evidence="2 3" key="1">
    <citation type="journal article" date="2019" name="Nat. Ecol. Evol.">
        <title>Megaphylogeny resolves global patterns of mushroom evolution.</title>
        <authorList>
            <person name="Varga T."/>
            <person name="Krizsan K."/>
            <person name="Foldi C."/>
            <person name="Dima B."/>
            <person name="Sanchez-Garcia M."/>
            <person name="Sanchez-Ramirez S."/>
            <person name="Szollosi G.J."/>
            <person name="Szarkandi J.G."/>
            <person name="Papp V."/>
            <person name="Albert L."/>
            <person name="Andreopoulos W."/>
            <person name="Angelini C."/>
            <person name="Antonin V."/>
            <person name="Barry K.W."/>
            <person name="Bougher N.L."/>
            <person name="Buchanan P."/>
            <person name="Buyck B."/>
            <person name="Bense V."/>
            <person name="Catcheside P."/>
            <person name="Chovatia M."/>
            <person name="Cooper J."/>
            <person name="Damon W."/>
            <person name="Desjardin D."/>
            <person name="Finy P."/>
            <person name="Geml J."/>
            <person name="Haridas S."/>
            <person name="Hughes K."/>
            <person name="Justo A."/>
            <person name="Karasinski D."/>
            <person name="Kautmanova I."/>
            <person name="Kiss B."/>
            <person name="Kocsube S."/>
            <person name="Kotiranta H."/>
            <person name="LaButti K.M."/>
            <person name="Lechner B.E."/>
            <person name="Liimatainen K."/>
            <person name="Lipzen A."/>
            <person name="Lukacs Z."/>
            <person name="Mihaltcheva S."/>
            <person name="Morgado L.N."/>
            <person name="Niskanen T."/>
            <person name="Noordeloos M.E."/>
            <person name="Ohm R.A."/>
            <person name="Ortiz-Santana B."/>
            <person name="Ovrebo C."/>
            <person name="Racz N."/>
            <person name="Riley R."/>
            <person name="Savchenko A."/>
            <person name="Shiryaev A."/>
            <person name="Soop K."/>
            <person name="Spirin V."/>
            <person name="Szebenyi C."/>
            <person name="Tomsovsky M."/>
            <person name="Tulloss R.E."/>
            <person name="Uehling J."/>
            <person name="Grigoriev I.V."/>
            <person name="Vagvolgyi C."/>
            <person name="Papp T."/>
            <person name="Martin F.M."/>
            <person name="Miettinen O."/>
            <person name="Hibbett D.S."/>
            <person name="Nagy L.G."/>
        </authorList>
    </citation>
    <scope>NUCLEOTIDE SEQUENCE [LARGE SCALE GENOMIC DNA]</scope>
    <source>
        <strain evidence="2 3">CBS 962.96</strain>
    </source>
</reference>
<feature type="region of interest" description="Disordered" evidence="1">
    <location>
        <begin position="93"/>
        <end position="115"/>
    </location>
</feature>
<proteinExistence type="predicted"/>
<gene>
    <name evidence="2" type="ORF">K435DRAFT_872992</name>
</gene>
<evidence type="ECO:0000313" key="3">
    <source>
        <dbReference type="Proteomes" id="UP000297245"/>
    </source>
</evidence>
<protein>
    <submittedName>
        <fullName evidence="2">Uncharacterized protein</fullName>
    </submittedName>
</protein>
<feature type="compositionally biased region" description="Basic residues" evidence="1">
    <location>
        <begin position="1"/>
        <end position="10"/>
    </location>
</feature>
<feature type="region of interest" description="Disordered" evidence="1">
    <location>
        <begin position="50"/>
        <end position="76"/>
    </location>
</feature>